<feature type="transmembrane region" description="Helical" evidence="1">
    <location>
        <begin position="340"/>
        <end position="358"/>
    </location>
</feature>
<feature type="non-terminal residue" evidence="2">
    <location>
        <position position="1"/>
    </location>
</feature>
<feature type="non-terminal residue" evidence="2">
    <location>
        <position position="365"/>
    </location>
</feature>
<comment type="caution">
    <text evidence="2">The sequence shown here is derived from an EMBL/GenBank/DDBJ whole genome shotgun (WGS) entry which is preliminary data.</text>
</comment>
<keyword evidence="1" id="KW-1133">Transmembrane helix</keyword>
<evidence type="ECO:0000256" key="1">
    <source>
        <dbReference type="SAM" id="Phobius"/>
    </source>
</evidence>
<evidence type="ECO:0000313" key="2">
    <source>
        <dbReference type="EMBL" id="GMT22739.1"/>
    </source>
</evidence>
<dbReference type="EMBL" id="BTSY01000004">
    <property type="protein sequence ID" value="GMT22739.1"/>
    <property type="molecule type" value="Genomic_DNA"/>
</dbReference>
<dbReference type="SUPFAM" id="SSF81321">
    <property type="entry name" value="Family A G protein-coupled receptor-like"/>
    <property type="match status" value="1"/>
</dbReference>
<dbReference type="Gene3D" id="1.20.1070.10">
    <property type="entry name" value="Rhodopsin 7-helix transmembrane proteins"/>
    <property type="match status" value="1"/>
</dbReference>
<feature type="transmembrane region" description="Helical" evidence="1">
    <location>
        <begin position="95"/>
        <end position="113"/>
    </location>
</feature>
<proteinExistence type="predicted"/>
<dbReference type="AlphaFoldDB" id="A0AAV5VWH2"/>
<dbReference type="InterPro" id="IPR019423">
    <property type="entry name" value="7TM_GPCR_serpentine_rcpt_Srj"/>
</dbReference>
<keyword evidence="3" id="KW-1185">Reference proteome</keyword>
<dbReference type="InterPro" id="IPR019428">
    <property type="entry name" value="7TM_GPCR_serpentine_rcpt_Str"/>
</dbReference>
<feature type="transmembrane region" description="Helical" evidence="1">
    <location>
        <begin position="190"/>
        <end position="215"/>
    </location>
</feature>
<reference evidence="2" key="1">
    <citation type="submission" date="2023-10" db="EMBL/GenBank/DDBJ databases">
        <title>Genome assembly of Pristionchus species.</title>
        <authorList>
            <person name="Yoshida K."/>
            <person name="Sommer R.J."/>
        </authorList>
    </citation>
    <scope>NUCLEOTIDE SEQUENCE</scope>
    <source>
        <strain evidence="2">RS5133</strain>
    </source>
</reference>
<evidence type="ECO:0008006" key="4">
    <source>
        <dbReference type="Google" id="ProtNLM"/>
    </source>
</evidence>
<sequence>GVCTNILLIYVICRFTRKEMGQYKQLLLVFASYGTLLIILHAYVDPVRSPTSSNWKCYITQQVQILTAVYCACLTVPFVLMNIDFLYRYWTPKTSQYSVLGILANALLLYAINRFTRKEFGKYKHLLFIFAAFDIFLTILHSVSEPSLTGFYCSCFSVPFVLINIDFLYRFWAVRHPHRIALFSNSGFALLLAFACFAEALIWFLLCIIGCTGKINDETVELLRSEYERKYGKIIGDGWLVMDHWVDIRLNLHISILLLTFDLIMIVSFTTALSLGTLTYRYINKARLISEQSRRLQMKLLIAVTAQTVVPLIFVYIPYFCSLNFPFFFIPARLMGEACMLLTVCFPAWDALIVIALMPDYRRGI</sequence>
<evidence type="ECO:0000313" key="3">
    <source>
        <dbReference type="Proteomes" id="UP001432322"/>
    </source>
</evidence>
<dbReference type="PANTHER" id="PTHR45907">
    <property type="entry name" value="SERPENTINE RECEPTOR, CLASS J"/>
    <property type="match status" value="1"/>
</dbReference>
<feature type="transmembrane region" description="Helical" evidence="1">
    <location>
        <begin position="252"/>
        <end position="280"/>
    </location>
</feature>
<gene>
    <name evidence="2" type="ORF">PFISCL1PPCAC_14036</name>
</gene>
<protein>
    <recommendedName>
        <fullName evidence="4">G protein-coupled receptor</fullName>
    </recommendedName>
</protein>
<dbReference type="Proteomes" id="UP001432322">
    <property type="component" value="Unassembled WGS sequence"/>
</dbReference>
<organism evidence="2 3">
    <name type="scientific">Pristionchus fissidentatus</name>
    <dbReference type="NCBI Taxonomy" id="1538716"/>
    <lineage>
        <taxon>Eukaryota</taxon>
        <taxon>Metazoa</taxon>
        <taxon>Ecdysozoa</taxon>
        <taxon>Nematoda</taxon>
        <taxon>Chromadorea</taxon>
        <taxon>Rhabditida</taxon>
        <taxon>Rhabditina</taxon>
        <taxon>Diplogasteromorpha</taxon>
        <taxon>Diplogasteroidea</taxon>
        <taxon>Neodiplogasteridae</taxon>
        <taxon>Pristionchus</taxon>
    </lineage>
</organism>
<feature type="transmembrane region" description="Helical" evidence="1">
    <location>
        <begin position="125"/>
        <end position="143"/>
    </location>
</feature>
<feature type="transmembrane region" description="Helical" evidence="1">
    <location>
        <begin position="300"/>
        <end position="320"/>
    </location>
</feature>
<feature type="transmembrane region" description="Helical" evidence="1">
    <location>
        <begin position="65"/>
        <end position="83"/>
    </location>
</feature>
<accession>A0AAV5VWH2</accession>
<feature type="transmembrane region" description="Helical" evidence="1">
    <location>
        <begin position="149"/>
        <end position="169"/>
    </location>
</feature>
<keyword evidence="1" id="KW-0472">Membrane</keyword>
<dbReference type="Pfam" id="PF10326">
    <property type="entry name" value="7TM_GPCR_Str"/>
    <property type="match status" value="2"/>
</dbReference>
<keyword evidence="1" id="KW-0812">Transmembrane</keyword>
<name>A0AAV5VWH2_9BILA</name>
<feature type="transmembrane region" description="Helical" evidence="1">
    <location>
        <begin position="26"/>
        <end position="44"/>
    </location>
</feature>
<dbReference type="PANTHER" id="PTHR45907:SF16">
    <property type="entry name" value="SERPENTINE RECEPTOR, CLASS J"/>
    <property type="match status" value="1"/>
</dbReference>